<reference evidence="1" key="1">
    <citation type="submission" date="2020-02" db="EMBL/GenBank/DDBJ databases">
        <authorList>
            <person name="Palmer J.M."/>
        </authorList>
    </citation>
    <scope>NUCLEOTIDE SEQUENCE</scope>
    <source>
        <strain evidence="1">EPUS1.4</strain>
        <tissue evidence="1">Thallus</tissue>
    </source>
</reference>
<evidence type="ECO:0000313" key="1">
    <source>
        <dbReference type="EMBL" id="KAF7503879.1"/>
    </source>
</evidence>
<sequence>MGLEFSPDFGKWYKDEVGDDDGFDHQGFMAREYAGERTLFDINGKTERFSACIGANWYYAEDTMTYEEFTAAPDNVICYDKHGRLSLNGLPIALTSRKTTPLNLSKPLPPIPGSDNSKVILEDVEKPHDNGSKSQNVNHVKGVAFEYMFADAKETEAITIPDDEDDDSLLPDDMVEDADNAVPEVVGPSTPQVGRLNHQPRAYVVNQALELTGLDMSAVQPDAFLLNAISTATTPVIENHILALSSKPKASNSVNEQLDPDKAQVTNAFFNGSVEESPSPYHIPLLDDDTGFGDIRDDAEDFPELWKHIDDAIAREEAAAAKASQPEIKSDNDVFGLASRAQARKAKQAAAITNANVIQESPVVIDLTGDEDGFETSSLCKKRRARSSFVTKSTHEEDDVQYLYTKKARIASGKDDDEVLVDLNNDDEGFVDFNDDDEVFVGLRPSAYSLLTQPEDADVVVAEPVPDSHILPRICGEAKGFSGQFQGMRTFAQAERAKKLNAPKVASYFGQASHLNNLVLHKDLHTCPHFETTEYTPATAPADSDIGRCISYASSKTEEAANIKRSPTEEFLRREAHHECTMARLQGTAVGKYRYFEGHMTIEEYHECRMCICWELCECSKLCTRFADLVCPCATKIETNCR</sequence>
<organism evidence="1 2">
    <name type="scientific">Endocarpon pusillum</name>
    <dbReference type="NCBI Taxonomy" id="364733"/>
    <lineage>
        <taxon>Eukaryota</taxon>
        <taxon>Fungi</taxon>
        <taxon>Dikarya</taxon>
        <taxon>Ascomycota</taxon>
        <taxon>Pezizomycotina</taxon>
        <taxon>Eurotiomycetes</taxon>
        <taxon>Chaetothyriomycetidae</taxon>
        <taxon>Verrucariales</taxon>
        <taxon>Verrucariaceae</taxon>
        <taxon>Endocarpon</taxon>
    </lineage>
</organism>
<dbReference type="EMBL" id="JAACFV010000157">
    <property type="protein sequence ID" value="KAF7503879.1"/>
    <property type="molecule type" value="Genomic_DNA"/>
</dbReference>
<dbReference type="OrthoDB" id="4158501at2759"/>
<gene>
    <name evidence="1" type="ORF">GJ744_003019</name>
</gene>
<comment type="caution">
    <text evidence="1">The sequence shown here is derived from an EMBL/GenBank/DDBJ whole genome shotgun (WGS) entry which is preliminary data.</text>
</comment>
<evidence type="ECO:0000313" key="2">
    <source>
        <dbReference type="Proteomes" id="UP000606974"/>
    </source>
</evidence>
<keyword evidence="2" id="KW-1185">Reference proteome</keyword>
<accession>A0A8H7A9H1</accession>
<name>A0A8H7A9H1_9EURO</name>
<dbReference type="AlphaFoldDB" id="A0A8H7A9H1"/>
<proteinExistence type="predicted"/>
<protein>
    <submittedName>
        <fullName evidence="1">Uncharacterized protein</fullName>
    </submittedName>
</protein>
<dbReference type="Proteomes" id="UP000606974">
    <property type="component" value="Unassembled WGS sequence"/>
</dbReference>